<protein>
    <submittedName>
        <fullName evidence="1">Uncharacterized protein</fullName>
    </submittedName>
</protein>
<dbReference type="KEGG" id="sri:SELR_15230"/>
<dbReference type="Proteomes" id="UP000007887">
    <property type="component" value="Chromosome"/>
</dbReference>
<dbReference type="RefSeq" id="WP_014424666.1">
    <property type="nucleotide sequence ID" value="NC_017068.1"/>
</dbReference>
<dbReference type="EMBL" id="AP012292">
    <property type="protein sequence ID" value="BAL83231.1"/>
    <property type="molecule type" value="Genomic_DNA"/>
</dbReference>
<sequence length="50" mass="5574">MPPDWFGREVTEDARLSYGILAREDGMMIGWGAGNDGKYGEIIRENNGNN</sequence>
<dbReference type="HOGENOM" id="CLU_3122557_0_0_9"/>
<dbReference type="PATRIC" id="fig|927704.6.peg.1577"/>
<name>I0GR44_SELRL</name>
<dbReference type="AlphaFoldDB" id="I0GR44"/>
<organism evidence="1 2">
    <name type="scientific">Selenomonas ruminantium subsp. lactilytica (strain NBRC 103574 / TAM6421)</name>
    <dbReference type="NCBI Taxonomy" id="927704"/>
    <lineage>
        <taxon>Bacteria</taxon>
        <taxon>Bacillati</taxon>
        <taxon>Bacillota</taxon>
        <taxon>Negativicutes</taxon>
        <taxon>Selenomonadales</taxon>
        <taxon>Selenomonadaceae</taxon>
        <taxon>Selenomonas</taxon>
    </lineage>
</organism>
<gene>
    <name evidence="1" type="ordered locus">SELR_15230</name>
</gene>
<evidence type="ECO:0000313" key="1">
    <source>
        <dbReference type="EMBL" id="BAL83231.1"/>
    </source>
</evidence>
<accession>I0GR44</accession>
<proteinExistence type="predicted"/>
<reference evidence="1 2" key="1">
    <citation type="submission" date="2011-10" db="EMBL/GenBank/DDBJ databases">
        <title>Whole genome sequence of Selenomonas ruminantium subsp. lactilytica TAM6421.</title>
        <authorList>
            <person name="Oguchi A."/>
            <person name="Ankai A."/>
            <person name="Kaneko J."/>
            <person name="Yamada-Narita S."/>
            <person name="Fukui S."/>
            <person name="Takahashi M."/>
            <person name="Onodera T."/>
            <person name="Kojima S."/>
            <person name="Fushimi T."/>
            <person name="Abe N."/>
            <person name="Kamio Y."/>
            <person name="Yamazaki S."/>
            <person name="Fujita N."/>
        </authorList>
    </citation>
    <scope>NUCLEOTIDE SEQUENCE [LARGE SCALE GENOMIC DNA]</scope>
    <source>
        <strain evidence="2">NBRC 103574 / TAM6421</strain>
    </source>
</reference>
<evidence type="ECO:0000313" key="2">
    <source>
        <dbReference type="Proteomes" id="UP000007887"/>
    </source>
</evidence>